<keyword evidence="4 6" id="KW-0862">Zinc</keyword>
<keyword evidence="10" id="KW-1185">Reference proteome</keyword>
<dbReference type="Proteomes" id="UP001172778">
    <property type="component" value="Unassembled WGS sequence"/>
</dbReference>
<dbReference type="InterPro" id="IPR001915">
    <property type="entry name" value="Peptidase_M48"/>
</dbReference>
<comment type="caution">
    <text evidence="9">The sequence shown here is derived from an EMBL/GenBank/DDBJ whole genome shotgun (WGS) entry which is preliminary data.</text>
</comment>
<dbReference type="RefSeq" id="WP_284099334.1">
    <property type="nucleotide sequence ID" value="NZ_JARRAF010000003.1"/>
</dbReference>
<evidence type="ECO:0000256" key="1">
    <source>
        <dbReference type="ARBA" id="ARBA00022670"/>
    </source>
</evidence>
<dbReference type="GO" id="GO:0008237">
    <property type="term" value="F:metallopeptidase activity"/>
    <property type="evidence" value="ECO:0007669"/>
    <property type="project" value="UniProtKB-KW"/>
</dbReference>
<feature type="domain" description="Peptidase M48" evidence="8">
    <location>
        <begin position="72"/>
        <end position="263"/>
    </location>
</feature>
<keyword evidence="5 6" id="KW-0482">Metalloprotease</keyword>
<evidence type="ECO:0000256" key="3">
    <source>
        <dbReference type="ARBA" id="ARBA00022801"/>
    </source>
</evidence>
<dbReference type="Gene3D" id="3.30.2010.10">
    <property type="entry name" value="Metalloproteases ('zincins'), catalytic domain"/>
    <property type="match status" value="1"/>
</dbReference>
<dbReference type="PANTHER" id="PTHR22726">
    <property type="entry name" value="METALLOENDOPEPTIDASE OMA1"/>
    <property type="match status" value="1"/>
</dbReference>
<accession>A0ABT7DSK1</accession>
<dbReference type="EC" id="3.4.24.-" evidence="9"/>
<evidence type="ECO:0000256" key="7">
    <source>
        <dbReference type="SAM" id="SignalP"/>
    </source>
</evidence>
<dbReference type="Pfam" id="PF01435">
    <property type="entry name" value="Peptidase_M48"/>
    <property type="match status" value="1"/>
</dbReference>
<comment type="cofactor">
    <cofactor evidence="6">
        <name>Zn(2+)</name>
        <dbReference type="ChEBI" id="CHEBI:29105"/>
    </cofactor>
    <text evidence="6">Binds 1 zinc ion per subunit.</text>
</comment>
<comment type="similarity">
    <text evidence="6">Belongs to the peptidase M48 family.</text>
</comment>
<feature type="signal peptide" evidence="7">
    <location>
        <begin position="1"/>
        <end position="17"/>
    </location>
</feature>
<evidence type="ECO:0000256" key="4">
    <source>
        <dbReference type="ARBA" id="ARBA00022833"/>
    </source>
</evidence>
<keyword evidence="1 6" id="KW-0645">Protease</keyword>
<gene>
    <name evidence="9" type="ORF">PZA18_03145</name>
</gene>
<feature type="chain" id="PRO_5046351590" evidence="7">
    <location>
        <begin position="18"/>
        <end position="286"/>
    </location>
</feature>
<proteinExistence type="inferred from homology"/>
<evidence type="ECO:0000256" key="6">
    <source>
        <dbReference type="RuleBase" id="RU003983"/>
    </source>
</evidence>
<evidence type="ECO:0000256" key="2">
    <source>
        <dbReference type="ARBA" id="ARBA00022723"/>
    </source>
</evidence>
<dbReference type="PANTHER" id="PTHR22726:SF1">
    <property type="entry name" value="METALLOENDOPEPTIDASE OMA1, MITOCHONDRIAL"/>
    <property type="match status" value="1"/>
</dbReference>
<keyword evidence="3 6" id="KW-0378">Hydrolase</keyword>
<dbReference type="EMBL" id="JARRAF010000003">
    <property type="protein sequence ID" value="MDK2123046.1"/>
    <property type="molecule type" value="Genomic_DNA"/>
</dbReference>
<dbReference type="PROSITE" id="PS51257">
    <property type="entry name" value="PROKAR_LIPOPROTEIN"/>
    <property type="match status" value="1"/>
</dbReference>
<keyword evidence="7" id="KW-0732">Signal</keyword>
<dbReference type="InterPro" id="IPR051156">
    <property type="entry name" value="Mito/Outer_Membr_Metalloprot"/>
</dbReference>
<evidence type="ECO:0000313" key="10">
    <source>
        <dbReference type="Proteomes" id="UP001172778"/>
    </source>
</evidence>
<evidence type="ECO:0000259" key="8">
    <source>
        <dbReference type="Pfam" id="PF01435"/>
    </source>
</evidence>
<protein>
    <submittedName>
        <fullName evidence="9">M48 family metalloprotease</fullName>
        <ecNumber evidence="9">3.4.24.-</ecNumber>
    </submittedName>
</protein>
<reference evidence="9" key="1">
    <citation type="submission" date="2023-03" db="EMBL/GenBank/DDBJ databases">
        <title>Chitinimonas shenzhenensis gen. nov., sp. nov., a novel member of family Burkholderiaceae isolated from activated sludge collected in Shen Zhen, China.</title>
        <authorList>
            <person name="Wang X."/>
        </authorList>
    </citation>
    <scope>NUCLEOTIDE SEQUENCE</scope>
    <source>
        <strain evidence="9">DQS-5</strain>
    </source>
</reference>
<evidence type="ECO:0000313" key="9">
    <source>
        <dbReference type="EMBL" id="MDK2123046.1"/>
    </source>
</evidence>
<evidence type="ECO:0000256" key="5">
    <source>
        <dbReference type="ARBA" id="ARBA00023049"/>
    </source>
</evidence>
<sequence>MNGIFKLTLASSVLALAACANVNVNQVNQGLTALQKMSQAKSNDPAVDLTLGMDFSARLLGAAKLDRDLAMQRYVNQVGTWVALQSDQPKLHWRFGVLDAPQINAFSGPGGYIFITRGLYQTLRNESELACVLGHEIAHVTQRHHASAKANEGLYELGALALDAAASNYSRNSGSLDANQRAEMSKNMIKGFVGEWALRGFDRKQEFEADRIGVVLCARAGYNPFGLIGTLQTLQQYRREDGPVSWMFSTHPSLDDRLRELDAAMGDKLDAYTKTSESGNFSRFKR</sequence>
<keyword evidence="2" id="KW-0479">Metal-binding</keyword>
<organism evidence="9 10">
    <name type="scientific">Parachitinimonas caeni</name>
    <dbReference type="NCBI Taxonomy" id="3031301"/>
    <lineage>
        <taxon>Bacteria</taxon>
        <taxon>Pseudomonadati</taxon>
        <taxon>Pseudomonadota</taxon>
        <taxon>Betaproteobacteria</taxon>
        <taxon>Neisseriales</taxon>
        <taxon>Chitinibacteraceae</taxon>
        <taxon>Parachitinimonas</taxon>
    </lineage>
</organism>
<name>A0ABT7DSK1_9NEIS</name>